<dbReference type="Proteomes" id="UP000316852">
    <property type="component" value="Unassembled WGS sequence"/>
</dbReference>
<protein>
    <recommendedName>
        <fullName evidence="4">DUF5723 domain-containing protein</fullName>
    </recommendedName>
</protein>
<accession>A0A538T7D9</accession>
<evidence type="ECO:0008006" key="4">
    <source>
        <dbReference type="Google" id="ProtNLM"/>
    </source>
</evidence>
<organism evidence="2 3">
    <name type="scientific">Eiseniibacteriota bacterium</name>
    <dbReference type="NCBI Taxonomy" id="2212470"/>
    <lineage>
        <taxon>Bacteria</taxon>
        <taxon>Candidatus Eiseniibacteriota</taxon>
    </lineage>
</organism>
<comment type="caution">
    <text evidence="2">The sequence shown here is derived from an EMBL/GenBank/DDBJ whole genome shotgun (WGS) entry which is preliminary data.</text>
</comment>
<dbReference type="AlphaFoldDB" id="A0A538T7D9"/>
<feature type="signal peptide" evidence="1">
    <location>
        <begin position="1"/>
        <end position="25"/>
    </location>
</feature>
<name>A0A538T7D9_UNCEI</name>
<evidence type="ECO:0000313" key="2">
    <source>
        <dbReference type="EMBL" id="TMQ59545.1"/>
    </source>
</evidence>
<evidence type="ECO:0000313" key="3">
    <source>
        <dbReference type="Proteomes" id="UP000316852"/>
    </source>
</evidence>
<sequence>MSQRKLMAVLSLAAVVALTAGESRASLSRVEGMSLTVPTLSQFTDDYVNIYYYPASVVRQNNLVLAELGNNPTGSSSDGTVISLGAVATGQQSLTVIRNFPRLGAIAFQMKQSALNNYTASGSLTNEQLDAIWGKALTNFDFAVRLDITNSSFEETSNAGGTTSLNRVRGFGVDPFDPYPFGGLFQADLIRSGAGGTGPIEVNTFGITPGITIHMSNDNRLEGAVTYRKYSLDRTEVTGGVQGEKWEDDGGASYAVVGRAFVNQGDRHVWVPAGWYVNDDLSWKVTNVPAAGSIRSADETYKSYGVGLSDNMRVNDNNLLLWGVQVAQTKHSYERTDGAVAAGEQSLFEEKTTMVPLVFAAIETDATKWLKVRIGANRSLLSDRTENTTFGTPSTTVTDKTRTSDFNFSLGTGLRWNNLDVDMTLNEKFPLSGGYILSGDRSTPFTRASATYHF</sequence>
<feature type="chain" id="PRO_5021818029" description="DUF5723 domain-containing protein" evidence="1">
    <location>
        <begin position="26"/>
        <end position="454"/>
    </location>
</feature>
<proteinExistence type="predicted"/>
<gene>
    <name evidence="2" type="ORF">E6K76_04500</name>
</gene>
<keyword evidence="1" id="KW-0732">Signal</keyword>
<reference evidence="2 3" key="1">
    <citation type="journal article" date="2019" name="Nat. Microbiol.">
        <title>Mediterranean grassland soil C-N compound turnover is dependent on rainfall and depth, and is mediated by genomically divergent microorganisms.</title>
        <authorList>
            <person name="Diamond S."/>
            <person name="Andeer P.F."/>
            <person name="Li Z."/>
            <person name="Crits-Christoph A."/>
            <person name="Burstein D."/>
            <person name="Anantharaman K."/>
            <person name="Lane K.R."/>
            <person name="Thomas B.C."/>
            <person name="Pan C."/>
            <person name="Northen T.R."/>
            <person name="Banfield J.F."/>
        </authorList>
    </citation>
    <scope>NUCLEOTIDE SEQUENCE [LARGE SCALE GENOMIC DNA]</scope>
    <source>
        <strain evidence="2">WS_6</strain>
    </source>
</reference>
<evidence type="ECO:0000256" key="1">
    <source>
        <dbReference type="SAM" id="SignalP"/>
    </source>
</evidence>
<dbReference type="EMBL" id="VBOW01000021">
    <property type="protein sequence ID" value="TMQ59545.1"/>
    <property type="molecule type" value="Genomic_DNA"/>
</dbReference>